<sequence length="654" mass="75851">MEEQDGMSQPPQEKRHRKQHEQHRQQPLRGPPPPTPPPKTSTEFQDTVISTPKREAAYPDVSQDSPQSVDSNAAQASSNLISGSGLGVDVSTAGLAARPLEDTKINVVDKDVSEPELRYRLQVSEIRNTLWAFYDDYPSMRETKRESIQSSVTALTAKAGELHRTLESTSKLYKETQAKVSSVRPLELRVHELENQLRSCKTELQDCRNALAQDRDNNTQTQIRHQYEMQAANGHIARLQQENRDLQVSQVHWTDAQQRIDLLVYERDNLQSRLDTKVQEAILDKEEALSTQERTFDQERRRHYDKIQRFKEELENAERKAKDELDEQLYQEEIKYNKMIEDHDEAMYDMEKRIECVQNEKVALQQKLETQKTDLVKEYDMENQQLRAKAEKLKMAFAERSHFKGLRDRDIGAKFARLATEVEDLSTMDWDYNRSSRWPVPEDELRRLHPQNTRLLKQQIVQNTLWVLLYKHVLQSPFKIMGSEGENADSEWHHIYTLDNSLQWPEVTEGAEQARYETARVFLAAIEPSTKSNVDNRRLKDSYDISVKKALAETRESLKTIASLGPSDDQTLESVIRLCARTWLECCSQRYRLLVRMPNEVHDYLAPTTGREKYSLKVVVKPDIKRFGTSQGEDLAKGEVVTGWRGLVQSYPVR</sequence>
<evidence type="ECO:0000256" key="1">
    <source>
        <dbReference type="SAM" id="Coils"/>
    </source>
</evidence>
<name>A0ABR3QTU4_9PLEO</name>
<feature type="compositionally biased region" description="Pro residues" evidence="2">
    <location>
        <begin position="29"/>
        <end position="39"/>
    </location>
</feature>
<evidence type="ECO:0000313" key="4">
    <source>
        <dbReference type="Proteomes" id="UP001521222"/>
    </source>
</evidence>
<evidence type="ECO:0000256" key="2">
    <source>
        <dbReference type="SAM" id="MobiDB-lite"/>
    </source>
</evidence>
<keyword evidence="1" id="KW-0175">Coiled coil</keyword>
<feature type="compositionally biased region" description="Polar residues" evidence="2">
    <location>
        <begin position="40"/>
        <end position="50"/>
    </location>
</feature>
<protein>
    <submittedName>
        <fullName evidence="3">Uncharacterized protein</fullName>
    </submittedName>
</protein>
<dbReference type="EMBL" id="JAKIXB020000031">
    <property type="protein sequence ID" value="KAL1595571.1"/>
    <property type="molecule type" value="Genomic_DNA"/>
</dbReference>
<feature type="compositionally biased region" description="Low complexity" evidence="2">
    <location>
        <begin position="59"/>
        <end position="71"/>
    </location>
</feature>
<organism evidence="3 4">
    <name type="scientific">Nothophoma quercina</name>
    <dbReference type="NCBI Taxonomy" id="749835"/>
    <lineage>
        <taxon>Eukaryota</taxon>
        <taxon>Fungi</taxon>
        <taxon>Dikarya</taxon>
        <taxon>Ascomycota</taxon>
        <taxon>Pezizomycotina</taxon>
        <taxon>Dothideomycetes</taxon>
        <taxon>Pleosporomycetidae</taxon>
        <taxon>Pleosporales</taxon>
        <taxon>Pleosporineae</taxon>
        <taxon>Didymellaceae</taxon>
        <taxon>Nothophoma</taxon>
    </lineage>
</organism>
<dbReference type="Proteomes" id="UP001521222">
    <property type="component" value="Unassembled WGS sequence"/>
</dbReference>
<keyword evidence="4" id="KW-1185">Reference proteome</keyword>
<proteinExistence type="predicted"/>
<feature type="compositionally biased region" description="Polar residues" evidence="2">
    <location>
        <begin position="1"/>
        <end position="11"/>
    </location>
</feature>
<gene>
    <name evidence="3" type="ORF">SLS59_008209</name>
</gene>
<feature type="coiled-coil region" evidence="1">
    <location>
        <begin position="300"/>
        <end position="396"/>
    </location>
</feature>
<accession>A0ABR3QTU4</accession>
<reference evidence="3 4" key="1">
    <citation type="submission" date="2024-02" db="EMBL/GenBank/DDBJ databases">
        <title>De novo assembly and annotation of 12 fungi associated with fruit tree decline syndrome in Ontario, Canada.</title>
        <authorList>
            <person name="Sulman M."/>
            <person name="Ellouze W."/>
            <person name="Ilyukhin E."/>
        </authorList>
    </citation>
    <scope>NUCLEOTIDE SEQUENCE [LARGE SCALE GENOMIC DNA]</scope>
    <source>
        <strain evidence="3 4">M97-236</strain>
    </source>
</reference>
<evidence type="ECO:0000313" key="3">
    <source>
        <dbReference type="EMBL" id="KAL1595571.1"/>
    </source>
</evidence>
<feature type="coiled-coil region" evidence="1">
    <location>
        <begin position="190"/>
        <end position="249"/>
    </location>
</feature>
<feature type="region of interest" description="Disordered" evidence="2">
    <location>
        <begin position="1"/>
        <end position="75"/>
    </location>
</feature>
<comment type="caution">
    <text evidence="3">The sequence shown here is derived from an EMBL/GenBank/DDBJ whole genome shotgun (WGS) entry which is preliminary data.</text>
</comment>